<keyword evidence="3" id="KW-1185">Reference proteome</keyword>
<evidence type="ECO:0000313" key="1">
    <source>
        <dbReference type="EMBL" id="SOR76544.1"/>
    </source>
</evidence>
<reference evidence="1" key="2">
    <citation type="submission" date="2017-11" db="EMBL/GenBank/DDBJ databases">
        <authorList>
            <person name="Han C.G."/>
        </authorList>
    </citation>
    <scope>NUCLEOTIDE SEQUENCE [LARGE SCALE GENOMIC DNA]</scope>
    <source>
        <strain evidence="1">NRRL3882</strain>
    </source>
</reference>
<sequence length="173" mass="18900">MEPIQLGWPLALDHRRDTPSWSEPAGTSHPLLDGTGVGRCLTQAVNICGRPSDERPPCQQRTSSRPPIDATTIRQAYDTAMWYPPAEEADRMLLADQLLGHMEHLLPELAALVPRMQGAKQGIAQRVITTTTEMLKTNGVSLHELGTLCRALLTLVKHPGPLRDADRSATTGP</sequence>
<dbReference type="AlphaFoldDB" id="A0A2N9AZN7"/>
<dbReference type="RefSeq" id="WP_010040440.1">
    <property type="nucleotide sequence ID" value="NZ_LT962942.1"/>
</dbReference>
<protein>
    <submittedName>
        <fullName evidence="1">Uncharacterized protein</fullName>
    </submittedName>
</protein>
<name>A0A2N9AZN7_STRCX</name>
<proteinExistence type="predicted"/>
<dbReference type="Proteomes" id="UP000235464">
    <property type="component" value="Chromosome I"/>
</dbReference>
<evidence type="ECO:0000313" key="3">
    <source>
        <dbReference type="Proteomes" id="UP000235464"/>
    </source>
</evidence>
<reference evidence="3" key="1">
    <citation type="submission" date="2017-11" db="EMBL/GenBank/DDBJ databases">
        <authorList>
            <person name="Wibberg D."/>
        </authorList>
    </citation>
    <scope>NUCLEOTIDE SEQUENCE [LARGE SCALE GENOMIC DNA]</scope>
</reference>
<accession>A0A2N9AZN7</accession>
<dbReference type="OrthoDB" id="4240389at2"/>
<dbReference type="EMBL" id="LT963352">
    <property type="protein sequence ID" value="SOR76544.1"/>
    <property type="molecule type" value="Genomic_DNA"/>
</dbReference>
<gene>
    <name evidence="1" type="ORF">SCNRRL3882_0028</name>
    <name evidence="2" type="ORF">SCNRRL3882_7927</name>
</gene>
<evidence type="ECO:0000313" key="2">
    <source>
        <dbReference type="EMBL" id="SOR84482.1"/>
    </source>
</evidence>
<dbReference type="EMBL" id="LT963352">
    <property type="protein sequence ID" value="SOR84482.1"/>
    <property type="molecule type" value="Genomic_DNA"/>
</dbReference>
<organism evidence="1 3">
    <name type="scientific">Streptomyces chartreusis NRRL 3882</name>
    <dbReference type="NCBI Taxonomy" id="1079985"/>
    <lineage>
        <taxon>Bacteria</taxon>
        <taxon>Bacillati</taxon>
        <taxon>Actinomycetota</taxon>
        <taxon>Actinomycetes</taxon>
        <taxon>Kitasatosporales</taxon>
        <taxon>Streptomycetaceae</taxon>
        <taxon>Streptomyces</taxon>
    </lineage>
</organism>